<evidence type="ECO:0008006" key="7">
    <source>
        <dbReference type="Google" id="ProtNLM"/>
    </source>
</evidence>
<dbReference type="PANTHER" id="PTHR44196">
    <property type="entry name" value="DEHYDROGENASE/REDUCTASE SDR FAMILY MEMBER 7B"/>
    <property type="match status" value="1"/>
</dbReference>
<sequence>MDLACRIVSENKIIYGCEMKNKTVLITGASSGLGEAFAKYCAKQGCHLALVARRLERLEQLAEQLREQYAVQVEVAQLDVTEHDKILPIFIGLSDLLGQIDIVVINAGISKVRHLGDNRLDKDIEVLNTNLISAIACSDAAQKMFRIQGQSGHIVAISSYSAFIGLPQAAAYSASKAALATYFNAIRAGLSKRGIAVTVVYPGFVQTELLHGFNPQLPIVAQPDAVAQQIYTAIIKQKAEVIVPPLPWKVLYGLQQVTPKPVLRWITQLL</sequence>
<dbReference type="SUPFAM" id="SSF51735">
    <property type="entry name" value="NAD(P)-binding Rossmann-fold domains"/>
    <property type="match status" value="1"/>
</dbReference>
<feature type="coiled-coil region" evidence="4">
    <location>
        <begin position="48"/>
        <end position="75"/>
    </location>
</feature>
<evidence type="ECO:0000256" key="1">
    <source>
        <dbReference type="ARBA" id="ARBA00006484"/>
    </source>
</evidence>
<dbReference type="Proteomes" id="UP000196536">
    <property type="component" value="Unassembled WGS sequence"/>
</dbReference>
<dbReference type="PRINTS" id="PR00080">
    <property type="entry name" value="SDRFAMILY"/>
</dbReference>
<dbReference type="AlphaFoldDB" id="A0A1Z9Z3V1"/>
<evidence type="ECO:0000256" key="3">
    <source>
        <dbReference type="RuleBase" id="RU000363"/>
    </source>
</evidence>
<gene>
    <name evidence="5" type="ORF">CAP51_05780</name>
</gene>
<dbReference type="EMBL" id="NEXX01000001">
    <property type="protein sequence ID" value="OUY09102.1"/>
    <property type="molecule type" value="Genomic_DNA"/>
</dbReference>
<evidence type="ECO:0000256" key="2">
    <source>
        <dbReference type="ARBA" id="ARBA00023002"/>
    </source>
</evidence>
<evidence type="ECO:0000256" key="4">
    <source>
        <dbReference type="SAM" id="Coils"/>
    </source>
</evidence>
<keyword evidence="2" id="KW-0560">Oxidoreductase</keyword>
<comment type="similarity">
    <text evidence="1 3">Belongs to the short-chain dehydrogenases/reductases (SDR) family.</text>
</comment>
<dbReference type="InterPro" id="IPR020904">
    <property type="entry name" value="Sc_DH/Rdtase_CS"/>
</dbReference>
<reference evidence="5 6" key="1">
    <citation type="submission" date="2017-05" db="EMBL/GenBank/DDBJ databases">
        <title>Acinetobacter populi ANC 5415 (= PBJ7), whole genome shotgun sequencing project.</title>
        <authorList>
            <person name="Nemec A."/>
            <person name="Radolfova-Krizova L."/>
        </authorList>
    </citation>
    <scope>NUCLEOTIDE SEQUENCE [LARGE SCALE GENOMIC DNA]</scope>
    <source>
        <strain evidence="5 6">PBJ7</strain>
    </source>
</reference>
<comment type="caution">
    <text evidence="5">The sequence shown here is derived from an EMBL/GenBank/DDBJ whole genome shotgun (WGS) entry which is preliminary data.</text>
</comment>
<dbReference type="PROSITE" id="PS00061">
    <property type="entry name" value="ADH_SHORT"/>
    <property type="match status" value="1"/>
</dbReference>
<dbReference type="InterPro" id="IPR002347">
    <property type="entry name" value="SDR_fam"/>
</dbReference>
<keyword evidence="6" id="KW-1185">Reference proteome</keyword>
<evidence type="ECO:0000313" key="5">
    <source>
        <dbReference type="EMBL" id="OUY09102.1"/>
    </source>
</evidence>
<dbReference type="PRINTS" id="PR00081">
    <property type="entry name" value="GDHRDH"/>
</dbReference>
<evidence type="ECO:0000313" key="6">
    <source>
        <dbReference type="Proteomes" id="UP000196536"/>
    </source>
</evidence>
<accession>A0A1Z9Z3V1</accession>
<dbReference type="PANTHER" id="PTHR44196:SF1">
    <property type="entry name" value="DEHYDROGENASE_REDUCTASE SDR FAMILY MEMBER 7B"/>
    <property type="match status" value="1"/>
</dbReference>
<name>A0A1Z9Z3V1_9GAMM</name>
<dbReference type="OrthoDB" id="9808814at2"/>
<dbReference type="GO" id="GO:0016020">
    <property type="term" value="C:membrane"/>
    <property type="evidence" value="ECO:0007669"/>
    <property type="project" value="TreeGrafter"/>
</dbReference>
<proteinExistence type="inferred from homology"/>
<dbReference type="InterPro" id="IPR036291">
    <property type="entry name" value="NAD(P)-bd_dom_sf"/>
</dbReference>
<keyword evidence="4" id="KW-0175">Coiled coil</keyword>
<dbReference type="GO" id="GO:0016491">
    <property type="term" value="F:oxidoreductase activity"/>
    <property type="evidence" value="ECO:0007669"/>
    <property type="project" value="UniProtKB-KW"/>
</dbReference>
<dbReference type="Pfam" id="PF00106">
    <property type="entry name" value="adh_short"/>
    <property type="match status" value="1"/>
</dbReference>
<protein>
    <recommendedName>
        <fullName evidence="7">Short-chain dehydrogenase</fullName>
    </recommendedName>
</protein>
<dbReference type="Gene3D" id="3.40.50.720">
    <property type="entry name" value="NAD(P)-binding Rossmann-like Domain"/>
    <property type="match status" value="1"/>
</dbReference>
<organism evidence="5 6">
    <name type="scientific">Acinetobacter populi</name>
    <dbReference type="NCBI Taxonomy" id="1582270"/>
    <lineage>
        <taxon>Bacteria</taxon>
        <taxon>Pseudomonadati</taxon>
        <taxon>Pseudomonadota</taxon>
        <taxon>Gammaproteobacteria</taxon>
        <taxon>Moraxellales</taxon>
        <taxon>Moraxellaceae</taxon>
        <taxon>Acinetobacter</taxon>
    </lineage>
</organism>